<keyword evidence="1" id="KW-0812">Transmembrane</keyword>
<evidence type="ECO:0000256" key="1">
    <source>
        <dbReference type="SAM" id="Phobius"/>
    </source>
</evidence>
<name>A0A423HKQ3_9PSED</name>
<dbReference type="AlphaFoldDB" id="A0A423HKQ3"/>
<reference evidence="3 4" key="1">
    <citation type="submission" date="2016-10" db="EMBL/GenBank/DDBJ databases">
        <title>Comparative genome analysis of multiple Pseudomonas spp. focuses on biocontrol and plant growth promoting traits.</title>
        <authorList>
            <person name="Tao X.-Y."/>
            <person name="Taylor C.G."/>
        </authorList>
    </citation>
    <scope>NUCLEOTIDE SEQUENCE [LARGE SCALE GENOMIC DNA]</scope>
    <source>
        <strain evidence="3 4">36C6</strain>
    </source>
</reference>
<accession>A0A423HKQ3</accession>
<protein>
    <submittedName>
        <fullName evidence="3">Uncharacterized protein</fullName>
    </submittedName>
</protein>
<sequence>MQVPSCWEAAFLTGKMTTGMIGITAVNTVATMTEGMTNVMIEGMTGITTVVMIAVVTAIGTMTTATTIETCRQPSERRAPPL</sequence>
<feature type="transmembrane region" description="Helical" evidence="1">
    <location>
        <begin position="46"/>
        <end position="68"/>
    </location>
</feature>
<evidence type="ECO:0000313" key="4">
    <source>
        <dbReference type="Proteomes" id="UP000284002"/>
    </source>
</evidence>
<dbReference type="EMBL" id="MOBM01000038">
    <property type="protein sequence ID" value="RON13611.1"/>
    <property type="molecule type" value="Genomic_DNA"/>
</dbReference>
<keyword evidence="1" id="KW-0472">Membrane</keyword>
<gene>
    <name evidence="2" type="ORF">BK662_20905</name>
    <name evidence="3" type="ORF">BK662_21795</name>
</gene>
<dbReference type="EMBL" id="MOBM01000038">
    <property type="protein sequence ID" value="RON13775.1"/>
    <property type="molecule type" value="Genomic_DNA"/>
</dbReference>
<organism evidence="3 4">
    <name type="scientific">Pseudomonas frederiksbergensis</name>
    <dbReference type="NCBI Taxonomy" id="104087"/>
    <lineage>
        <taxon>Bacteria</taxon>
        <taxon>Pseudomonadati</taxon>
        <taxon>Pseudomonadota</taxon>
        <taxon>Gammaproteobacteria</taxon>
        <taxon>Pseudomonadales</taxon>
        <taxon>Pseudomonadaceae</taxon>
        <taxon>Pseudomonas</taxon>
    </lineage>
</organism>
<dbReference type="Proteomes" id="UP000284002">
    <property type="component" value="Unassembled WGS sequence"/>
</dbReference>
<evidence type="ECO:0000313" key="2">
    <source>
        <dbReference type="EMBL" id="RON13611.1"/>
    </source>
</evidence>
<comment type="caution">
    <text evidence="3">The sequence shown here is derived from an EMBL/GenBank/DDBJ whole genome shotgun (WGS) entry which is preliminary data.</text>
</comment>
<evidence type="ECO:0000313" key="3">
    <source>
        <dbReference type="EMBL" id="RON13775.1"/>
    </source>
</evidence>
<keyword evidence="1" id="KW-1133">Transmembrane helix</keyword>
<proteinExistence type="predicted"/>